<evidence type="ECO:0000256" key="2">
    <source>
        <dbReference type="SAM" id="Phobius"/>
    </source>
</evidence>
<keyword evidence="2" id="KW-1133">Transmembrane helix</keyword>
<evidence type="ECO:0000256" key="1">
    <source>
        <dbReference type="SAM" id="MobiDB-lite"/>
    </source>
</evidence>
<dbReference type="EMBL" id="BQKC01000001">
    <property type="protein sequence ID" value="GJM55621.1"/>
    <property type="molecule type" value="Genomic_DNA"/>
</dbReference>
<proteinExistence type="predicted"/>
<sequence>MSDTPNALSDQERAELERLRAEKRRREADTAAARERAELERLRAERDAEACDAAAHEREEQARRRMEPGDDLSMPTAQKVVFAICVVLMVCGVLYIAFAPR</sequence>
<evidence type="ECO:0000313" key="3">
    <source>
        <dbReference type="EMBL" id="GJM55621.1"/>
    </source>
</evidence>
<keyword evidence="2" id="KW-0472">Membrane</keyword>
<dbReference type="RefSeq" id="WP_135977109.1">
    <property type="nucleotide sequence ID" value="NZ_BQKC01000001.1"/>
</dbReference>
<gene>
    <name evidence="3" type="ORF">ATOP_12760</name>
</gene>
<dbReference type="Proteomes" id="UP001055025">
    <property type="component" value="Unassembled WGS sequence"/>
</dbReference>
<protein>
    <submittedName>
        <fullName evidence="3">Uncharacterized protein</fullName>
    </submittedName>
</protein>
<feature type="region of interest" description="Disordered" evidence="1">
    <location>
        <begin position="46"/>
        <end position="72"/>
    </location>
</feature>
<keyword evidence="2" id="KW-0812">Transmembrane</keyword>
<keyword evidence="4" id="KW-1185">Reference proteome</keyword>
<comment type="caution">
    <text evidence="3">The sequence shown here is derived from an EMBL/GenBank/DDBJ whole genome shotgun (WGS) entry which is preliminary data.</text>
</comment>
<reference evidence="3" key="1">
    <citation type="journal article" date="2022" name="Int. J. Syst. Evol. Microbiol.">
        <title>Granulimonas faecalis gen. nov., sp. nov., and Leptogranulimonas caecicola gen. nov., sp. nov., novel lactate-producing Atopobiaceae bacteria isolated from mouse intestines, and an emended description of the family Atopobiaceae.</title>
        <authorList>
            <person name="Morinaga K."/>
            <person name="Kusada H."/>
            <person name="Sakamoto S."/>
            <person name="Murakami T."/>
            <person name="Toyoda A."/>
            <person name="Mori H."/>
            <person name="Meng X.Y."/>
            <person name="Takashino M."/>
            <person name="Murotomi K."/>
            <person name="Tamaki H."/>
        </authorList>
    </citation>
    <scope>NUCLEOTIDE SEQUENCE</scope>
    <source>
        <strain evidence="3">OPF53</strain>
    </source>
</reference>
<dbReference type="AlphaFoldDB" id="A0AAV5B4A4"/>
<evidence type="ECO:0000313" key="4">
    <source>
        <dbReference type="Proteomes" id="UP001055025"/>
    </source>
</evidence>
<feature type="transmembrane region" description="Helical" evidence="2">
    <location>
        <begin position="80"/>
        <end position="98"/>
    </location>
</feature>
<name>A0AAV5B4A4_9ACTN</name>
<feature type="compositionally biased region" description="Basic and acidic residues" evidence="1">
    <location>
        <begin position="46"/>
        <end position="68"/>
    </location>
</feature>
<organism evidence="3 4">
    <name type="scientific">Granulimonas faecalis</name>
    <dbReference type="NCBI Taxonomy" id="2894155"/>
    <lineage>
        <taxon>Bacteria</taxon>
        <taxon>Bacillati</taxon>
        <taxon>Actinomycetota</taxon>
        <taxon>Coriobacteriia</taxon>
        <taxon>Coriobacteriales</taxon>
        <taxon>Kribbibacteriaceae</taxon>
        <taxon>Granulimonas</taxon>
    </lineage>
</organism>
<accession>A0AAV5B4A4</accession>